<evidence type="ECO:0000313" key="4">
    <source>
        <dbReference type="EMBL" id="CAH3125820.1"/>
    </source>
</evidence>
<gene>
    <name evidence="4" type="ORF">PLOB_00032022</name>
</gene>
<dbReference type="PROSITE" id="PS50837">
    <property type="entry name" value="NACHT"/>
    <property type="match status" value="1"/>
</dbReference>
<keyword evidence="1" id="KW-0547">Nucleotide-binding</keyword>
<name>A0ABN8NXD1_9CNID</name>
<evidence type="ECO:0000256" key="2">
    <source>
        <dbReference type="ARBA" id="ARBA00022840"/>
    </source>
</evidence>
<dbReference type="SUPFAM" id="SSF52047">
    <property type="entry name" value="RNI-like"/>
    <property type="match status" value="1"/>
</dbReference>
<comment type="caution">
    <text evidence="4">The sequence shown here is derived from an EMBL/GenBank/DDBJ whole genome shotgun (WGS) entry which is preliminary data.</text>
</comment>
<dbReference type="SMART" id="SM00368">
    <property type="entry name" value="LRR_RI"/>
    <property type="match status" value="9"/>
</dbReference>
<protein>
    <recommendedName>
        <fullName evidence="3">NACHT domain-containing protein</fullName>
    </recommendedName>
</protein>
<dbReference type="PANTHER" id="PTHR46312">
    <property type="entry name" value="NACHT DOMAIN-CONTAINING PROTEIN"/>
    <property type="match status" value="1"/>
</dbReference>
<feature type="domain" description="NACHT" evidence="3">
    <location>
        <begin position="82"/>
        <end position="206"/>
    </location>
</feature>
<feature type="non-terminal residue" evidence="4">
    <location>
        <position position="785"/>
    </location>
</feature>
<evidence type="ECO:0000259" key="3">
    <source>
        <dbReference type="PROSITE" id="PS50837"/>
    </source>
</evidence>
<dbReference type="PANTHER" id="PTHR46312:SF2">
    <property type="entry name" value="NUCLEOTIDE-BINDING OLIGOMERIZATION DOMAIN-CONTAINING PROTEIN 2-LIKE"/>
    <property type="match status" value="1"/>
</dbReference>
<dbReference type="Proteomes" id="UP001159405">
    <property type="component" value="Unassembled WGS sequence"/>
</dbReference>
<proteinExistence type="predicted"/>
<dbReference type="InterPro" id="IPR027417">
    <property type="entry name" value="P-loop_NTPase"/>
</dbReference>
<dbReference type="Pfam" id="PF05729">
    <property type="entry name" value="NACHT"/>
    <property type="match status" value="1"/>
</dbReference>
<dbReference type="Pfam" id="PF13516">
    <property type="entry name" value="LRR_6"/>
    <property type="match status" value="8"/>
</dbReference>
<dbReference type="Gene3D" id="3.40.50.300">
    <property type="entry name" value="P-loop containing nucleotide triphosphate hydrolases"/>
    <property type="match status" value="1"/>
</dbReference>
<dbReference type="Gene3D" id="3.80.10.10">
    <property type="entry name" value="Ribonuclease Inhibitor"/>
    <property type="match status" value="3"/>
</dbReference>
<feature type="non-terminal residue" evidence="4">
    <location>
        <position position="1"/>
    </location>
</feature>
<evidence type="ECO:0000313" key="5">
    <source>
        <dbReference type="Proteomes" id="UP001159405"/>
    </source>
</evidence>
<keyword evidence="2" id="KW-0067">ATP-binding</keyword>
<dbReference type="InterPro" id="IPR032675">
    <property type="entry name" value="LRR_dom_sf"/>
</dbReference>
<keyword evidence="5" id="KW-1185">Reference proteome</keyword>
<organism evidence="4 5">
    <name type="scientific">Porites lobata</name>
    <dbReference type="NCBI Taxonomy" id="104759"/>
    <lineage>
        <taxon>Eukaryota</taxon>
        <taxon>Metazoa</taxon>
        <taxon>Cnidaria</taxon>
        <taxon>Anthozoa</taxon>
        <taxon>Hexacorallia</taxon>
        <taxon>Scleractinia</taxon>
        <taxon>Fungiina</taxon>
        <taxon>Poritidae</taxon>
        <taxon>Porites</taxon>
    </lineage>
</organism>
<sequence length="785" mass="86463">FFLDSPSPAETETIERIRQLYITCQQRLLPIPWRKGFSFHLNDIFTKFKIVRKDKTRGVPSADGISDITAIFKEHPKCQRPRTVLIEGDPGIGKSTFCQKIAYDWATKQEEWDPSFPEIEVLLLLRCHEMKYDIWEAIRNQILSSYVDDRTKECFFRFIRENQTKVLLVLDGLDEANPRNLEMILNLLKSKDLPGFYLVLFSRHDAGGEFRMYCDSLFEIKGFAKEDAIGYIRKYFENINKEHLAEKLIETIWPSNLESKSTDLCALTNSPLNTTLLCVLCEDYEGVFPKSRTQLYIDIVRCVLRLYDTKRGISSTRDDLIIFYKADLSQLGAMAFQSLQKGESYIEVLESDSDFIVLSKFGFLSLQTEASMTNAQVRFAFLHKSFQDFFSGLHLAWQIIDTDIDCDSVVTDQRYKIQLDETFSFMTGILASMSEDDAERLVESMARNINSASCQADEVLFASKCLSESSRLARVLGKHLDLTHLDFRGKELKDSYTVACFSMALAVNASLTNLNLESTGIGNSGAAFISQVLKDNSSLTDLNLNENGIDASGAASLAEALEGNSSLAILDLRWNSFRTSGAVVLSRALEANSSLTFLDLSYNLIGSTGVASLSQALKANSSLTNLNLSSNDIGASGATSLSQALATNSSLTHLDLSCNEIGASGATSISQALATNSSLTHLDLSSNNICDYGAASLSEYLCLKANSSLTSLDLQSNAIGDYGAALLSNAVAVNSSLTYLNLHSNRISDSGATSLAKALQANFSSSLTDLDLDCNLIGFSVSGSV</sequence>
<evidence type="ECO:0000256" key="1">
    <source>
        <dbReference type="ARBA" id="ARBA00022741"/>
    </source>
</evidence>
<dbReference type="InterPro" id="IPR007111">
    <property type="entry name" value="NACHT_NTPase"/>
</dbReference>
<dbReference type="InterPro" id="IPR001611">
    <property type="entry name" value="Leu-rich_rpt"/>
</dbReference>
<dbReference type="SUPFAM" id="SSF52540">
    <property type="entry name" value="P-loop containing nucleoside triphosphate hydrolases"/>
    <property type="match status" value="1"/>
</dbReference>
<reference evidence="4 5" key="1">
    <citation type="submission" date="2022-05" db="EMBL/GenBank/DDBJ databases">
        <authorList>
            <consortium name="Genoscope - CEA"/>
            <person name="William W."/>
        </authorList>
    </citation>
    <scope>NUCLEOTIDE SEQUENCE [LARGE SCALE GENOMIC DNA]</scope>
</reference>
<accession>A0ABN8NXD1</accession>
<dbReference type="EMBL" id="CALNXK010000041">
    <property type="protein sequence ID" value="CAH3125820.1"/>
    <property type="molecule type" value="Genomic_DNA"/>
</dbReference>